<sequence length="3395" mass="370693">MSSGLDAARVQSNSVTLAAVLDACESGDKANLAAAVLQSTRVARIEKLAALDAKTLKALRFTWRAPAPPRINGESRSSELVASSYARNRGKADPEPPTPGTDVWSKAGSNTRCMVPDSREVRLDPPLLRTQEHVENTSGEAQSSSRILAGKSEDDFGTEQDIEAIASFEVEPDVEASPPYRQFAVKVAVTVTCFLVLTIFLEVYAKEAVREYSAKLMHLIGLPGLFVAVLVGDGLPQPLPYVPLIYVAVKAAVPREVVFAVCAIGSYCAALAGYGAGFSLMKVECYQHALHKLSAAQPWLLAQPERDVAMESTQNTVLLICIPVLQALTAAKVVFAAGRYIRRSWDGRPLRLCRACGSWLALHLGFSASESGRKAAEAFHAMQCQMLIYALQVIMAMALARFVFAQMHLLAGEPPPVASLDISLVIVHFVALFLTTCPKLVTPRSLDVWYVVLQTLFALPFLNVGPRDVVTLSNWTFVLRVLLGLAVKRGWLALLGNAVCSVLVMRIIGFQTESALFSAEITKLSFLLLCVFSVRQLAYRDARSGLDLKTRTIELEAVTSLLRGFCDAVVEVDNHLNIVGDSRQLSTMLLRESAAGACLAERPFLELFCADDRDHLHECFTAVNHGSSHTQALNAQLLDSLGSSVKVELLHVQFLTADNAIHRLVGVREFQDLHDAAPDQLPLYGIPSSAADVDDQKEHKEGCVSQAGDTSLAELLAGAGEVFFAATDDAFDQQDPALDLWNLFKAESWNPGVLWWVWEPLATQAVLDFTAQCSMEASDRVEDALIAQETAFTTEEARWQRLNATAADAKGRPTAAKDAASTVPVETNPDRLVLQQLVSALGAHAEALPEDVRDILARQGRVEVQDHTKTLHKTVSAQAMAKKELQKVRQTRAAFLASWNGYIKDLTALVQEQVQEQGKALAEMDEQETMWCGKLEEATANLAKLAGEKVKTETMDVDEADAAEARVAEAVVVEQELLQRRQQQQQASFNLLEALQSAKDKAASDMEADQKVRQRGASRTPRRGVPPPLDVSSSAEESVQEVSAADAAKKALLLQHEVCAGSLLLPQPSHLAAGGGPSPTDDLPNASPYVFPKGFDRGTPVVPRELACSHPGNIALMRAESIQVLPQEIRAAPLFTAPVGAFSWGGNDFMHSGRFTVFDVRRHVTVQRAFPSASLQDIVAVAINSAPFTVQSIQVLADTVEGYPIPQLVLHTTGYSVTERPIPWDFRPLGDQVRTVMHVSREDTDTALRRAQRALWVNCDLVAGRDDGTLVFADALGILLNVLPDDLLEVQHFRVARTHPRPELILAPASQYPASSSAATTTSTTWVRIITTAQQTPRLRLSVLRGCVVHEIDCDPTTPAIDQHLFQLLSRHHSNKPLREPFGLVLAGAQPPAQGYFQEIIVLLHEGDGVVSCWDGRHQGQSLCANRHPLYQSTQRTLSDQWQAQGWRLAVNGVPEWLAMRNVRFGDFLQPFQGGHPPPVAPLSWCFELAPALQPLAWPLAISFNAAALYQALRLRRRRLGLHLLSDGLVRLLGPTHGDIAVRTGRPGETDHRNACQAADRLPDFPARLTLLGTPLHRTQEEVFVTNYPSRTVSTVLTPAPGYRGHFLVLMIGPGVEVLRGVPAESHVTLLPQRRLEHGDVLQEMPRPRPVPSSPEIDALDEPAAENTVEPADDEEPPAEGSSLLQLRAVKHARIARPRCVIPTPLGRRTVAAPSIAEASGCHTSRCGSSIAQPDSSRAQEVAEAALVSSDPASGRESVKPVLELAAMPLTAASGSSAELKRCMQDLSWPWLGFWKQNWGCIPALPPTNCAWLCDNSGMWLPHMRVHVFTDGSLLKIGDRQVCGWGLVLAFEDTSTGAWIPGGFAGGPLSAFTSRSVGTSNTSFDAEVAACIVALTWCFCLPKGAEVALWYDCQSAGDILQGTCTPQAVPSTVSLAYRLRSVAILAQHAGVCVSPRWIPSHSGIFFNEVVDVVAKAGAGGVLPGTPLPAAMWKMLESPLLPWAWLMAHQGAAFPLFDQLVAGTYEPPDRVPDELLPRPAEPVTTSVSAELSLCLVTCNVQTFKDKRPLVLQQLLDRKVTIAGLQETRVPLDTRCNGADFFEFASAAHKGEGGTSIFFTRRHPYGWRKGRPLYFEASHFQCVHAEAQVIAVQVRAPHLRLLCISAHAPHSGCAAAEIQHWWEALAQAPWLKGQKGQVLAFLDGNAQVGTVQSTAIGGHAADHETVAGTYMRDWADNMGVRFPATFHDAAGACVPNATEPTWFSPHGAGFRIDYVGVPADWHGCLCVPKVLDDFELLNRDHVPAQIEVRITIAGCPPARRSSALLFPRDPDEWSAASVSHLRDCLVETPCVSWGLNVHQHVAYLQQHFHRVAARCRPPPRRRCRAFVSEASRGLLEASKVCRKAIRHLKALHQALLRRTGLGVSPLSSEGWSAQDVLLLRQWAADLLRLIQRDLREAIAADKGAYVRQAQARLRDANDPFNAKAFFASLRALRPPGKRVLKPFSALIVDPAVPDDPAERLKQQQRHFADLEAGVVATSSSFNTSPPDIDRASCRFSLRHLPTWMDVESAFRACRAGKTPGSDGLPDWVWRLAPTKAVEIWLPVFLKTHVRLCEPVQFKHTVLCTLFKGKGSPAAISNHRAIALLAGPGKVLRKQLRPAILRRLPDDPLHQGGIPQSLLQGAHQVVRVHATFAEALGASSSALFMDVSSAYYRVIRQAFEEGIQDDRQVCQILAHLGVAPDSLHTVCSWLAETNLMHDADSHEQLILREYLSGSFFTLKQGGDVILTRAGTRPGDSIADALFSLLQADFMASLRDRMGTADLLDDPITAVTFPAARLIAPIWADDTAILLAHHSADGILAKTQATLALVHEEFTRRCMLPNYARGKSEVLIAPRGRGAPAVRQLVHIRQGGLISFWPQGGEQRVFCTRRYVHLGGHVCDKPNHSLDICQHVAQAYKQIRPLRRPVLRDPGLPLRTRKLVLQSLAMSSLTSTAPTWGPLTKAETAAWRKGYVSLVRTLFRDDRWTGSPTLPGEKEVCRAAGVAAPRAYLRAQRLLHFQRVCLTQPVLMDLLVAEAAVSSSSWLGLLREDFEWLQSLAPVPTAAAGSFPEALAEWCVHEKASFRTAVRKAMLQVASPRHEPEWDSPAPAQSDGPGGLFFCNKCDASFGTFQALSAHRFARHGVRCAARAYTGSTLCRACLRQFWSKDRLARHLQHDSSACLRMLEEHGIEVEESAAPPDASMACLPSTRVAGPLLPLHLSVAEFASRAVSGDLALRSFKCKRGRRSSGKKNGERMWVLFDVGTFGILSMDPKLEDLCNKCKGTTKELSIFDVSADLNSGKLSQQIQDTINLYSEPDSASVSIPTVDLGAHTLLGSMQVESSHRLRVEGFSFQRISGVRRL</sequence>
<feature type="compositionally biased region" description="Basic and acidic residues" evidence="1">
    <location>
        <begin position="1000"/>
        <end position="1012"/>
    </location>
</feature>
<protein>
    <recommendedName>
        <fullName evidence="3">RNase H type-1 domain-containing protein</fullName>
    </recommendedName>
</protein>
<feature type="domain" description="RNase H type-1" evidence="3">
    <location>
        <begin position="1822"/>
        <end position="1979"/>
    </location>
</feature>
<dbReference type="SUPFAM" id="SSF53098">
    <property type="entry name" value="Ribonuclease H-like"/>
    <property type="match status" value="1"/>
</dbReference>
<reference evidence="4 5" key="1">
    <citation type="submission" date="2016-02" db="EMBL/GenBank/DDBJ databases">
        <title>Genome analysis of coral dinoflagellate symbionts highlights evolutionary adaptations to a symbiotic lifestyle.</title>
        <authorList>
            <person name="Aranda M."/>
            <person name="Li Y."/>
            <person name="Liew Y.J."/>
            <person name="Baumgarten S."/>
            <person name="Simakov O."/>
            <person name="Wilson M."/>
            <person name="Piel J."/>
            <person name="Ashoor H."/>
            <person name="Bougouffa S."/>
            <person name="Bajic V.B."/>
            <person name="Ryu T."/>
            <person name="Ravasi T."/>
            <person name="Bayer T."/>
            <person name="Micklem G."/>
            <person name="Kim H."/>
            <person name="Bhak J."/>
            <person name="Lajeunesse T.C."/>
            <person name="Voolstra C.R."/>
        </authorList>
    </citation>
    <scope>NUCLEOTIDE SEQUENCE [LARGE SCALE GENOMIC DNA]</scope>
    <source>
        <strain evidence="4 5">CCMP2467</strain>
    </source>
</reference>
<gene>
    <name evidence="4" type="ORF">AK812_SmicGene16369</name>
</gene>
<keyword evidence="2" id="KW-0812">Transmembrane</keyword>
<evidence type="ECO:0000313" key="5">
    <source>
        <dbReference type="Proteomes" id="UP000186817"/>
    </source>
</evidence>
<feature type="region of interest" description="Disordered" evidence="1">
    <location>
        <begin position="1000"/>
        <end position="1038"/>
    </location>
</feature>
<feature type="compositionally biased region" description="Basic residues" evidence="1">
    <location>
        <begin position="1013"/>
        <end position="1022"/>
    </location>
</feature>
<dbReference type="EMBL" id="LSRX01000310">
    <property type="protein sequence ID" value="OLQ00919.1"/>
    <property type="molecule type" value="Genomic_DNA"/>
</dbReference>
<dbReference type="InterPro" id="IPR036691">
    <property type="entry name" value="Endo/exonu/phosph_ase_sf"/>
</dbReference>
<feature type="transmembrane region" description="Helical" evidence="2">
    <location>
        <begin position="490"/>
        <end position="509"/>
    </location>
</feature>
<accession>A0A1Q9E0J7</accession>
<dbReference type="InterPro" id="IPR036397">
    <property type="entry name" value="RNaseH_sf"/>
</dbReference>
<feature type="compositionally biased region" description="Polar residues" evidence="1">
    <location>
        <begin position="136"/>
        <end position="146"/>
    </location>
</feature>
<keyword evidence="2" id="KW-0472">Membrane</keyword>
<dbReference type="PROSITE" id="PS00028">
    <property type="entry name" value="ZINC_FINGER_C2H2_1"/>
    <property type="match status" value="1"/>
</dbReference>
<comment type="caution">
    <text evidence="4">The sequence shown here is derived from an EMBL/GenBank/DDBJ whole genome shotgun (WGS) entry which is preliminary data.</text>
</comment>
<feature type="transmembrane region" description="Helical" evidence="2">
    <location>
        <begin position="417"/>
        <end position="436"/>
    </location>
</feature>
<dbReference type="OrthoDB" id="416802at2759"/>
<feature type="transmembrane region" description="Helical" evidence="2">
    <location>
        <begin position="317"/>
        <end position="341"/>
    </location>
</feature>
<dbReference type="SUPFAM" id="SSF56219">
    <property type="entry name" value="DNase I-like"/>
    <property type="match status" value="1"/>
</dbReference>
<dbReference type="GO" id="GO:0004523">
    <property type="term" value="F:RNA-DNA hybrid ribonuclease activity"/>
    <property type="evidence" value="ECO:0007669"/>
    <property type="project" value="InterPro"/>
</dbReference>
<feature type="transmembrane region" description="Helical" evidence="2">
    <location>
        <begin position="386"/>
        <end position="405"/>
    </location>
</feature>
<feature type="transmembrane region" description="Helical" evidence="2">
    <location>
        <begin position="448"/>
        <end position="465"/>
    </location>
</feature>
<feature type="region of interest" description="Disordered" evidence="1">
    <location>
        <begin position="85"/>
        <end position="148"/>
    </location>
</feature>
<dbReference type="SMART" id="SM00355">
    <property type="entry name" value="ZnF_C2H2"/>
    <property type="match status" value="2"/>
</dbReference>
<evidence type="ECO:0000256" key="1">
    <source>
        <dbReference type="SAM" id="MobiDB-lite"/>
    </source>
</evidence>
<keyword evidence="2" id="KW-1133">Transmembrane helix</keyword>
<dbReference type="Gene3D" id="3.30.420.10">
    <property type="entry name" value="Ribonuclease H-like superfamily/Ribonuclease H"/>
    <property type="match status" value="1"/>
</dbReference>
<feature type="transmembrane region" description="Helical" evidence="2">
    <location>
        <begin position="183"/>
        <end position="204"/>
    </location>
</feature>
<dbReference type="InterPro" id="IPR013087">
    <property type="entry name" value="Znf_C2H2_type"/>
</dbReference>
<name>A0A1Q9E0J7_SYMMI</name>
<dbReference type="GO" id="GO:0003676">
    <property type="term" value="F:nucleic acid binding"/>
    <property type="evidence" value="ECO:0007669"/>
    <property type="project" value="InterPro"/>
</dbReference>
<evidence type="ECO:0000313" key="4">
    <source>
        <dbReference type="EMBL" id="OLQ00919.1"/>
    </source>
</evidence>
<dbReference type="InterPro" id="IPR002156">
    <property type="entry name" value="RNaseH_domain"/>
</dbReference>
<dbReference type="InterPro" id="IPR012337">
    <property type="entry name" value="RNaseH-like_sf"/>
</dbReference>
<keyword evidence="5" id="KW-1185">Reference proteome</keyword>
<organism evidence="4 5">
    <name type="scientific">Symbiodinium microadriaticum</name>
    <name type="common">Dinoflagellate</name>
    <name type="synonym">Zooxanthella microadriatica</name>
    <dbReference type="NCBI Taxonomy" id="2951"/>
    <lineage>
        <taxon>Eukaryota</taxon>
        <taxon>Sar</taxon>
        <taxon>Alveolata</taxon>
        <taxon>Dinophyceae</taxon>
        <taxon>Suessiales</taxon>
        <taxon>Symbiodiniaceae</taxon>
        <taxon>Symbiodinium</taxon>
    </lineage>
</organism>
<dbReference type="Proteomes" id="UP000186817">
    <property type="component" value="Unassembled WGS sequence"/>
</dbReference>
<evidence type="ECO:0000256" key="2">
    <source>
        <dbReference type="SAM" id="Phobius"/>
    </source>
</evidence>
<dbReference type="Gene3D" id="3.60.10.10">
    <property type="entry name" value="Endonuclease/exonuclease/phosphatase"/>
    <property type="match status" value="1"/>
</dbReference>
<feature type="transmembrane region" description="Helical" evidence="2">
    <location>
        <begin position="521"/>
        <end position="539"/>
    </location>
</feature>
<proteinExistence type="predicted"/>
<dbReference type="PROSITE" id="PS50879">
    <property type="entry name" value="RNASE_H_1"/>
    <property type="match status" value="1"/>
</dbReference>
<evidence type="ECO:0000259" key="3">
    <source>
        <dbReference type="PROSITE" id="PS50879"/>
    </source>
</evidence>